<dbReference type="GO" id="GO:0020037">
    <property type="term" value="F:heme binding"/>
    <property type="evidence" value="ECO:0007669"/>
    <property type="project" value="InterPro"/>
</dbReference>
<dbReference type="SUPFAM" id="SSF111126">
    <property type="entry name" value="Ligand-binding domain in the NO signalling and Golgi transport"/>
    <property type="match status" value="1"/>
</dbReference>
<protein>
    <recommendedName>
        <fullName evidence="3">Heme NO-binding domain-containing protein</fullName>
    </recommendedName>
</protein>
<reference evidence="4 5" key="1">
    <citation type="submission" date="2016-02" db="EMBL/GenBank/DDBJ databases">
        <title>Genome analysis of coral dinoflagellate symbionts highlights evolutionary adaptations to a symbiotic lifestyle.</title>
        <authorList>
            <person name="Aranda M."/>
            <person name="Li Y."/>
            <person name="Liew Y.J."/>
            <person name="Baumgarten S."/>
            <person name="Simakov O."/>
            <person name="Wilson M."/>
            <person name="Piel J."/>
            <person name="Ashoor H."/>
            <person name="Bougouffa S."/>
            <person name="Bajic V.B."/>
            <person name="Ryu T."/>
            <person name="Ravasi T."/>
            <person name="Bayer T."/>
            <person name="Micklem G."/>
            <person name="Kim H."/>
            <person name="Bhak J."/>
            <person name="Lajeunesse T.C."/>
            <person name="Voolstra C.R."/>
        </authorList>
    </citation>
    <scope>NUCLEOTIDE SEQUENCE [LARGE SCALE GENOMIC DNA]</scope>
    <source>
        <strain evidence="4 5">CCMP2467</strain>
    </source>
</reference>
<sequence>MEDAPKNDQGELPPEVSPEEFHSMDQEAAVEELNRLSKIGVIEDNEKTVYGLSKNWRKYSEWRKKDRIDIQYASKDRESVNTFAIQYERQTTYHKIEWTGGENVRLTHVDVRLCQLQDWVRENTISIGTVKTVLNVADLNTKKLTYARRAFLMYFLSQVEYSEGEEITHTGFDEYERYEQEKKLKEYVSSGQVKDLIRLIQVFSVIKPATAAVWIKDDDLHSQCSGSTDAMEEVKYSRSEVAMLITLLVLVIPYIWIAARKVYSEWTRISMIGKDLWRGQYDKTPEASSSTQGPTGRKGTPEVEEQPPTYEDVYDMIVDPPDSTEVWKSYIEERYGQEVWAQALQACGVQDDTEFLEFKQHEDKLTHHVMSASIRAAGSSLEASQGLELFGAFFVQFMVRQGCPQCHNTSMVSSSFATSQEFVQNLNDMHHVLERDFRSACFPIFSAFRGHKSLQSPADFGREAGQRSAEVHVELLKTGPVLSHRLTMLHRTCGGPCLLLEVAPSGGLAPAHFGKALAGFSWFDLHKVLAAACRGTDAGRLGGSVASPCLASLWSRRQEAEAAEVVIAAREQDPDSLPSVAKIRLGPG</sequence>
<feature type="domain" description="Heme NO-binding" evidence="3">
    <location>
        <begin position="325"/>
        <end position="447"/>
    </location>
</feature>
<organism evidence="4 5">
    <name type="scientific">Symbiodinium microadriaticum</name>
    <name type="common">Dinoflagellate</name>
    <name type="synonym">Zooxanthella microadriatica</name>
    <dbReference type="NCBI Taxonomy" id="2951"/>
    <lineage>
        <taxon>Eukaryota</taxon>
        <taxon>Sar</taxon>
        <taxon>Alveolata</taxon>
        <taxon>Dinophyceae</taxon>
        <taxon>Suessiales</taxon>
        <taxon>Symbiodiniaceae</taxon>
        <taxon>Symbiodinium</taxon>
    </lineage>
</organism>
<keyword evidence="2" id="KW-0812">Transmembrane</keyword>
<keyword evidence="2" id="KW-1133">Transmembrane helix</keyword>
<feature type="region of interest" description="Disordered" evidence="1">
    <location>
        <begin position="283"/>
        <end position="308"/>
    </location>
</feature>
<dbReference type="Gene3D" id="3.90.1520.10">
    <property type="entry name" value="H-NOX domain"/>
    <property type="match status" value="1"/>
</dbReference>
<keyword evidence="2" id="KW-0472">Membrane</keyword>
<dbReference type="InterPro" id="IPR024096">
    <property type="entry name" value="NO_sig/Golgi_transp_ligand-bd"/>
</dbReference>
<gene>
    <name evidence="4" type="ORF">AK812_SmicGene43745</name>
</gene>
<comment type="caution">
    <text evidence="4">The sequence shown here is derived from an EMBL/GenBank/DDBJ whole genome shotgun (WGS) entry which is preliminary data.</text>
</comment>
<dbReference type="EMBL" id="LSRX01002055">
    <property type="protein sequence ID" value="OLP76338.1"/>
    <property type="molecule type" value="Genomic_DNA"/>
</dbReference>
<evidence type="ECO:0000259" key="3">
    <source>
        <dbReference type="Pfam" id="PF07700"/>
    </source>
</evidence>
<evidence type="ECO:0000256" key="2">
    <source>
        <dbReference type="SAM" id="Phobius"/>
    </source>
</evidence>
<dbReference type="AlphaFoldDB" id="A0A1Q9C086"/>
<evidence type="ECO:0000256" key="1">
    <source>
        <dbReference type="SAM" id="MobiDB-lite"/>
    </source>
</evidence>
<accession>A0A1Q9C086</accession>
<feature type="transmembrane region" description="Helical" evidence="2">
    <location>
        <begin position="241"/>
        <end position="259"/>
    </location>
</feature>
<evidence type="ECO:0000313" key="4">
    <source>
        <dbReference type="EMBL" id="OLP76338.1"/>
    </source>
</evidence>
<dbReference type="InterPro" id="IPR038158">
    <property type="entry name" value="H-NOX_domain_sf"/>
</dbReference>
<keyword evidence="5" id="KW-1185">Reference proteome</keyword>
<evidence type="ECO:0000313" key="5">
    <source>
        <dbReference type="Proteomes" id="UP000186817"/>
    </source>
</evidence>
<name>A0A1Q9C086_SYMMI</name>
<dbReference type="InterPro" id="IPR011644">
    <property type="entry name" value="Heme_NO-bd"/>
</dbReference>
<dbReference type="Pfam" id="PF07700">
    <property type="entry name" value="HNOB"/>
    <property type="match status" value="1"/>
</dbReference>
<feature type="region of interest" description="Disordered" evidence="1">
    <location>
        <begin position="1"/>
        <end position="25"/>
    </location>
</feature>
<proteinExistence type="predicted"/>
<dbReference type="Proteomes" id="UP000186817">
    <property type="component" value="Unassembled WGS sequence"/>
</dbReference>
<dbReference type="OrthoDB" id="411653at2759"/>